<name>B5VGM6_YEAS6</name>
<dbReference type="Proteomes" id="UP000008988">
    <property type="component" value="Unassembled WGS sequence"/>
</dbReference>
<gene>
    <name evidence="1" type="ORF">AWRI1631_45610</name>
</gene>
<protein>
    <submittedName>
        <fullName evidence="1">Uncharacterized protein</fullName>
    </submittedName>
</protein>
<reference evidence="1 2" key="1">
    <citation type="journal article" date="2008" name="FEMS Yeast Res.">
        <title>Comparative genome analysis of a Saccharomyces cerevisiae wine strain.</title>
        <authorList>
            <person name="Borneman A.R."/>
            <person name="Forgan A.H."/>
            <person name="Pretorius I.S."/>
            <person name="Chambers P.J."/>
        </authorList>
    </citation>
    <scope>NUCLEOTIDE SEQUENCE [LARGE SCALE GENOMIC DNA]</scope>
    <source>
        <strain evidence="1 2">AWRI1631</strain>
    </source>
</reference>
<comment type="caution">
    <text evidence="1">The sequence shown here is derived from an EMBL/GenBank/DDBJ whole genome shotgun (WGS) entry which is preliminary data.</text>
</comment>
<dbReference type="EMBL" id="ABSV01000531">
    <property type="protein sequence ID" value="EDZ72917.1"/>
    <property type="molecule type" value="Genomic_DNA"/>
</dbReference>
<sequence>MFLTKLGISPITSILSTRLFNGPSTTAQILFSSATFLYSSSSSSSFSSSFFILSL</sequence>
<evidence type="ECO:0000313" key="2">
    <source>
        <dbReference type="Proteomes" id="UP000008988"/>
    </source>
</evidence>
<organism evidence="1 2">
    <name type="scientific">Saccharomyces cerevisiae (strain AWRI1631)</name>
    <name type="common">Baker's yeast</name>
    <dbReference type="NCBI Taxonomy" id="545124"/>
    <lineage>
        <taxon>Eukaryota</taxon>
        <taxon>Fungi</taxon>
        <taxon>Dikarya</taxon>
        <taxon>Ascomycota</taxon>
        <taxon>Saccharomycotina</taxon>
        <taxon>Saccharomycetes</taxon>
        <taxon>Saccharomycetales</taxon>
        <taxon>Saccharomycetaceae</taxon>
        <taxon>Saccharomyces</taxon>
    </lineage>
</organism>
<accession>B5VGM6</accession>
<evidence type="ECO:0000313" key="1">
    <source>
        <dbReference type="EMBL" id="EDZ72917.1"/>
    </source>
</evidence>
<proteinExistence type="predicted"/>
<dbReference type="AlphaFoldDB" id="B5VGM6"/>